<dbReference type="SMR" id="B8CCL1"/>
<evidence type="ECO:0008006" key="4">
    <source>
        <dbReference type="Google" id="ProtNLM"/>
    </source>
</evidence>
<feature type="compositionally biased region" description="Basic and acidic residues" evidence="1">
    <location>
        <begin position="281"/>
        <end position="297"/>
    </location>
</feature>
<dbReference type="AlphaFoldDB" id="B8CCL1"/>
<evidence type="ECO:0000313" key="3">
    <source>
        <dbReference type="Proteomes" id="UP000001449"/>
    </source>
</evidence>
<dbReference type="InterPro" id="IPR016095">
    <property type="entry name" value="Ribosomal_uL1_3-a/b-sand"/>
</dbReference>
<dbReference type="EMBL" id="CM000649">
    <property type="protein sequence ID" value="EED88795.1"/>
    <property type="molecule type" value="Genomic_DNA"/>
</dbReference>
<dbReference type="GO" id="GO:0034513">
    <property type="term" value="F:box H/ACA snoRNA binding"/>
    <property type="evidence" value="ECO:0000318"/>
    <property type="project" value="GO_Central"/>
</dbReference>
<organism evidence="2 3">
    <name type="scientific">Thalassiosira pseudonana</name>
    <name type="common">Marine diatom</name>
    <name type="synonym">Cyclotella nana</name>
    <dbReference type="NCBI Taxonomy" id="35128"/>
    <lineage>
        <taxon>Eukaryota</taxon>
        <taxon>Sar</taxon>
        <taxon>Stramenopiles</taxon>
        <taxon>Ochrophyta</taxon>
        <taxon>Bacillariophyta</taxon>
        <taxon>Coscinodiscophyceae</taxon>
        <taxon>Thalassiosirophycidae</taxon>
        <taxon>Thalassiosirales</taxon>
        <taxon>Thalassiosiraceae</taxon>
        <taxon>Thalassiosira</taxon>
    </lineage>
</organism>
<dbReference type="OMA" id="GHTGMQA"/>
<dbReference type="InterPro" id="IPR023674">
    <property type="entry name" value="Ribosomal_uL1-like"/>
</dbReference>
<dbReference type="CDD" id="cd00403">
    <property type="entry name" value="Ribosomal_L1"/>
    <property type="match status" value="1"/>
</dbReference>
<dbReference type="PaxDb" id="35128-Thaps269776"/>
<dbReference type="STRING" id="35128.B8CCL1"/>
<dbReference type="SUPFAM" id="SSF56808">
    <property type="entry name" value="Ribosomal protein L1"/>
    <property type="match status" value="1"/>
</dbReference>
<dbReference type="InParanoid" id="B8CCL1"/>
<evidence type="ECO:0000256" key="1">
    <source>
        <dbReference type="SAM" id="MobiDB-lite"/>
    </source>
</evidence>
<evidence type="ECO:0000313" key="2">
    <source>
        <dbReference type="EMBL" id="EED88795.1"/>
    </source>
</evidence>
<feature type="region of interest" description="Disordered" evidence="1">
    <location>
        <begin position="281"/>
        <end position="430"/>
    </location>
</feature>
<dbReference type="GO" id="GO:0031429">
    <property type="term" value="C:box H/ACA snoRNP complex"/>
    <property type="evidence" value="ECO:0000318"/>
    <property type="project" value="GO_Central"/>
</dbReference>
<protein>
    <recommendedName>
        <fullName evidence="4">Ribosomal protein L1</fullName>
    </recommendedName>
</protein>
<dbReference type="HOGENOM" id="CLU_553810_0_0_1"/>
<dbReference type="Gene3D" id="3.40.50.790">
    <property type="match status" value="1"/>
</dbReference>
<dbReference type="InterPro" id="IPR028364">
    <property type="entry name" value="Ribosomal_uL1/biogenesis"/>
</dbReference>
<sequence length="493" mass="54144">MGAKSKPVVTSGNFVDPTLLTSAITALLKHHTSTSQSNQLLDDDLDIQVQFTLARIPGRPSVKPIRIDVPHPLIKINSDKLDADAMDNEVGVQECDICIIVKESSKPHIQELIARFPKQLSCIKKVLTLPSLRTKHKTFSQRRELLSKYDLFLADDRILPMLTKALGSKFFEKKRQPVPICVTRGEEGFPLRVERILKATTMCLSGGTCVTVRAGNTSMPPSNLHSNILAICTAAPLKVPRKWANIKSISIKTTNSVALPVYNKTLEELEEIRLLAGGAKEEGANKDKSGDGESKVDGKKKRKELAAASPLARALKKQKQEESDGANDDEEDVGSTPAKKARKEIIEAKSEKKSSKKKARDDVGEEKVLKTPKESKSKVAESDSSKTKSSKKKRNDSTDEFAPSEAKTPKSSKKKEQPAEDANFIPSKKFTGSKKGYVFKKSKLGLGYHRDVLPVVDKAWLASLGKRGGGGKGGRKSISHTPMKRKGNKRRSY</sequence>
<feature type="compositionally biased region" description="Basic and acidic residues" evidence="1">
    <location>
        <begin position="343"/>
        <end position="386"/>
    </location>
</feature>
<feature type="region of interest" description="Disordered" evidence="1">
    <location>
        <begin position="463"/>
        <end position="493"/>
    </location>
</feature>
<dbReference type="GO" id="GO:0031118">
    <property type="term" value="P:rRNA pseudouridine synthesis"/>
    <property type="evidence" value="ECO:0000318"/>
    <property type="project" value="GO_Central"/>
</dbReference>
<dbReference type="RefSeq" id="XP_002293786.1">
    <property type="nucleotide sequence ID" value="XM_002293750.1"/>
</dbReference>
<dbReference type="GeneID" id="7451341"/>
<dbReference type="Proteomes" id="UP000001449">
    <property type="component" value="Chromosome 14"/>
</dbReference>
<reference evidence="2 3" key="2">
    <citation type="journal article" date="2008" name="Nature">
        <title>The Phaeodactylum genome reveals the evolutionary history of diatom genomes.</title>
        <authorList>
            <person name="Bowler C."/>
            <person name="Allen A.E."/>
            <person name="Badger J.H."/>
            <person name="Grimwood J."/>
            <person name="Jabbari K."/>
            <person name="Kuo A."/>
            <person name="Maheswari U."/>
            <person name="Martens C."/>
            <person name="Maumus F."/>
            <person name="Otillar R.P."/>
            <person name="Rayko E."/>
            <person name="Salamov A."/>
            <person name="Vandepoele K."/>
            <person name="Beszteri B."/>
            <person name="Gruber A."/>
            <person name="Heijde M."/>
            <person name="Katinka M."/>
            <person name="Mock T."/>
            <person name="Valentin K."/>
            <person name="Verret F."/>
            <person name="Berges J.A."/>
            <person name="Brownlee C."/>
            <person name="Cadoret J.P."/>
            <person name="Chiovitti A."/>
            <person name="Choi C.J."/>
            <person name="Coesel S."/>
            <person name="De Martino A."/>
            <person name="Detter J.C."/>
            <person name="Durkin C."/>
            <person name="Falciatore A."/>
            <person name="Fournet J."/>
            <person name="Haruta M."/>
            <person name="Huysman M.J."/>
            <person name="Jenkins B.D."/>
            <person name="Jiroutova K."/>
            <person name="Jorgensen R.E."/>
            <person name="Joubert Y."/>
            <person name="Kaplan A."/>
            <person name="Kroger N."/>
            <person name="Kroth P.G."/>
            <person name="La Roche J."/>
            <person name="Lindquist E."/>
            <person name="Lommer M."/>
            <person name="Martin-Jezequel V."/>
            <person name="Lopez P.J."/>
            <person name="Lucas S."/>
            <person name="Mangogna M."/>
            <person name="McGinnis K."/>
            <person name="Medlin L.K."/>
            <person name="Montsant A."/>
            <person name="Oudot-Le Secq M.P."/>
            <person name="Napoli C."/>
            <person name="Obornik M."/>
            <person name="Parker M.S."/>
            <person name="Petit J.L."/>
            <person name="Porcel B.M."/>
            <person name="Poulsen N."/>
            <person name="Robison M."/>
            <person name="Rychlewski L."/>
            <person name="Rynearson T.A."/>
            <person name="Schmutz J."/>
            <person name="Shapiro H."/>
            <person name="Siaut M."/>
            <person name="Stanley M."/>
            <person name="Sussman M.R."/>
            <person name="Taylor A.R."/>
            <person name="Vardi A."/>
            <person name="von Dassow P."/>
            <person name="Vyverman W."/>
            <person name="Willis A."/>
            <person name="Wyrwicz L.S."/>
            <person name="Rokhsar D.S."/>
            <person name="Weissenbach J."/>
            <person name="Armbrust E.V."/>
            <person name="Green B.R."/>
            <person name="Van de Peer Y."/>
            <person name="Grigoriev I.V."/>
        </authorList>
    </citation>
    <scope>NUCLEOTIDE SEQUENCE [LARGE SCALE GENOMIC DNA]</scope>
    <source>
        <strain evidence="2 3">CCMP1335</strain>
    </source>
</reference>
<keyword evidence="3" id="KW-1185">Reference proteome</keyword>
<proteinExistence type="predicted"/>
<feature type="compositionally biased region" description="Basic residues" evidence="1">
    <location>
        <begin position="473"/>
        <end position="493"/>
    </location>
</feature>
<dbReference type="eggNOG" id="KOG1685">
    <property type="taxonomic scope" value="Eukaryota"/>
</dbReference>
<name>B8CCL1_THAPS</name>
<reference evidence="2 3" key="1">
    <citation type="journal article" date="2004" name="Science">
        <title>The genome of the diatom Thalassiosira pseudonana: ecology, evolution, and metabolism.</title>
        <authorList>
            <person name="Armbrust E.V."/>
            <person name="Berges J.A."/>
            <person name="Bowler C."/>
            <person name="Green B.R."/>
            <person name="Martinez D."/>
            <person name="Putnam N.H."/>
            <person name="Zhou S."/>
            <person name="Allen A.E."/>
            <person name="Apt K.E."/>
            <person name="Bechner M."/>
            <person name="Brzezinski M.A."/>
            <person name="Chaal B.K."/>
            <person name="Chiovitti A."/>
            <person name="Davis A.K."/>
            <person name="Demarest M.S."/>
            <person name="Detter J.C."/>
            <person name="Glavina T."/>
            <person name="Goodstein D."/>
            <person name="Hadi M.Z."/>
            <person name="Hellsten U."/>
            <person name="Hildebrand M."/>
            <person name="Jenkins B.D."/>
            <person name="Jurka J."/>
            <person name="Kapitonov V.V."/>
            <person name="Kroger N."/>
            <person name="Lau W.W."/>
            <person name="Lane T.W."/>
            <person name="Larimer F.W."/>
            <person name="Lippmeier J.C."/>
            <person name="Lucas S."/>
            <person name="Medina M."/>
            <person name="Montsant A."/>
            <person name="Obornik M."/>
            <person name="Parker M.S."/>
            <person name="Palenik B."/>
            <person name="Pazour G.J."/>
            <person name="Richardson P.M."/>
            <person name="Rynearson T.A."/>
            <person name="Saito M.A."/>
            <person name="Schwartz D.C."/>
            <person name="Thamatrakoln K."/>
            <person name="Valentin K."/>
            <person name="Vardi A."/>
            <person name="Wilkerson F.P."/>
            <person name="Rokhsar D.S."/>
        </authorList>
    </citation>
    <scope>NUCLEOTIDE SEQUENCE [LARGE SCALE GENOMIC DNA]</scope>
    <source>
        <strain evidence="2 3">CCMP1335</strain>
    </source>
</reference>
<dbReference type="Gene3D" id="3.30.190.20">
    <property type="match status" value="1"/>
</dbReference>
<feature type="compositionally biased region" description="Acidic residues" evidence="1">
    <location>
        <begin position="323"/>
        <end position="333"/>
    </location>
</feature>
<dbReference type="KEGG" id="tps:THAPSDRAFT_269776"/>
<dbReference type="Pfam" id="PF00687">
    <property type="entry name" value="Ribosomal_L1"/>
    <property type="match status" value="1"/>
</dbReference>
<gene>
    <name evidence="2" type="ORF">THAPSDRAFT_269776</name>
</gene>
<dbReference type="GO" id="GO:0031120">
    <property type="term" value="P:snRNA pseudouridine synthesis"/>
    <property type="evidence" value="ECO:0000318"/>
    <property type="project" value="GO_Central"/>
</dbReference>
<accession>B8CCL1</accession>